<evidence type="ECO:0000313" key="4">
    <source>
        <dbReference type="Proteomes" id="UP000183974"/>
    </source>
</evidence>
<evidence type="ECO:0000259" key="2">
    <source>
        <dbReference type="Pfam" id="PF13453"/>
    </source>
</evidence>
<dbReference type="OrthoDB" id="9814037at2"/>
<dbReference type="AlphaFoldDB" id="A0A1M7J497"/>
<accession>A0A1M7J497</accession>
<feature type="compositionally biased region" description="Basic and acidic residues" evidence="1">
    <location>
        <begin position="54"/>
        <end position="65"/>
    </location>
</feature>
<gene>
    <name evidence="3" type="ORF">SAMN05444398_11819</name>
</gene>
<dbReference type="Pfam" id="PF13453">
    <property type="entry name" value="Zn_ribbon_TFIIB"/>
    <property type="match status" value="1"/>
</dbReference>
<organism evidence="3 4">
    <name type="scientific">Roseovarius pacificus</name>
    <dbReference type="NCBI Taxonomy" id="337701"/>
    <lineage>
        <taxon>Bacteria</taxon>
        <taxon>Pseudomonadati</taxon>
        <taxon>Pseudomonadota</taxon>
        <taxon>Alphaproteobacteria</taxon>
        <taxon>Rhodobacterales</taxon>
        <taxon>Roseobacteraceae</taxon>
        <taxon>Roseovarius</taxon>
    </lineage>
</organism>
<feature type="region of interest" description="Disordered" evidence="1">
    <location>
        <begin position="42"/>
        <end position="71"/>
    </location>
</feature>
<dbReference type="EMBL" id="FRBR01000018">
    <property type="protein sequence ID" value="SHM47703.1"/>
    <property type="molecule type" value="Genomic_DNA"/>
</dbReference>
<dbReference type="Proteomes" id="UP000183974">
    <property type="component" value="Unassembled WGS sequence"/>
</dbReference>
<evidence type="ECO:0000256" key="1">
    <source>
        <dbReference type="SAM" id="MobiDB-lite"/>
    </source>
</evidence>
<evidence type="ECO:0000313" key="3">
    <source>
        <dbReference type="EMBL" id="SHM47703.1"/>
    </source>
</evidence>
<dbReference type="RefSeq" id="WP_073037298.1">
    <property type="nucleotide sequence ID" value="NZ_BMLR01000018.1"/>
</dbReference>
<dbReference type="InterPro" id="IPR027392">
    <property type="entry name" value="TF_Znf"/>
</dbReference>
<sequence>MQCPVDGETLVIAERSGVEIDYCPKCRGVWLDRGELDKIIERAGPPSSVPAQEYRQDTRGTDSHAGRPYKKKRESFLGDLFDF</sequence>
<feature type="domain" description="Transcription factor zinc-finger" evidence="2">
    <location>
        <begin position="2"/>
        <end position="42"/>
    </location>
</feature>
<protein>
    <recommendedName>
        <fullName evidence="2">Transcription factor zinc-finger domain-containing protein</fullName>
    </recommendedName>
</protein>
<keyword evidence="4" id="KW-1185">Reference proteome</keyword>
<dbReference type="STRING" id="337701.SAMN05444398_11819"/>
<name>A0A1M7J497_9RHOB</name>
<reference evidence="3 4" key="1">
    <citation type="submission" date="2016-11" db="EMBL/GenBank/DDBJ databases">
        <authorList>
            <person name="Jaros S."/>
            <person name="Januszkiewicz K."/>
            <person name="Wedrychowicz H."/>
        </authorList>
    </citation>
    <scope>NUCLEOTIDE SEQUENCE [LARGE SCALE GENOMIC DNA]</scope>
    <source>
        <strain evidence="3 4">DSM 29589</strain>
    </source>
</reference>
<proteinExistence type="predicted"/>